<dbReference type="STRING" id="1122204.SAMN05421781_1040"/>
<dbReference type="GO" id="GO:0000967">
    <property type="term" value="P:rRNA 5'-end processing"/>
    <property type="evidence" value="ECO:0007669"/>
    <property type="project" value="UniProtKB-UniRule"/>
</dbReference>
<keyword evidence="4 5" id="KW-0378">Hydrolase</keyword>
<comment type="subcellular location">
    <subcellularLocation>
        <location evidence="5">Cytoplasm</location>
    </subcellularLocation>
</comment>
<dbReference type="GO" id="GO:0004518">
    <property type="term" value="F:nuclease activity"/>
    <property type="evidence" value="ECO:0007669"/>
    <property type="project" value="UniProtKB-KW"/>
</dbReference>
<dbReference type="RefSeq" id="WP_091611998.1">
    <property type="nucleotide sequence ID" value="NZ_FNNC01000001.1"/>
</dbReference>
<dbReference type="NCBIfam" id="TIGR00250">
    <property type="entry name" value="RNAse_H_YqgF"/>
    <property type="match status" value="1"/>
</dbReference>
<dbReference type="EMBL" id="FNNC01000001">
    <property type="protein sequence ID" value="SDW26799.1"/>
    <property type="molecule type" value="Genomic_DNA"/>
</dbReference>
<evidence type="ECO:0000256" key="2">
    <source>
        <dbReference type="ARBA" id="ARBA00022517"/>
    </source>
</evidence>
<dbReference type="Proteomes" id="UP000199488">
    <property type="component" value="Unassembled WGS sequence"/>
</dbReference>
<dbReference type="PANTHER" id="PTHR33317:SF4">
    <property type="entry name" value="POLYNUCLEOTIDYL TRANSFERASE, RIBONUCLEASE H-LIKE SUPERFAMILY PROTEIN"/>
    <property type="match status" value="1"/>
</dbReference>
<keyword evidence="8" id="KW-1185">Reference proteome</keyword>
<dbReference type="GO" id="GO:0016788">
    <property type="term" value="F:hydrolase activity, acting on ester bonds"/>
    <property type="evidence" value="ECO:0007669"/>
    <property type="project" value="UniProtKB-UniRule"/>
</dbReference>
<dbReference type="InterPro" id="IPR006641">
    <property type="entry name" value="YqgF/RNaseH-like_dom"/>
</dbReference>
<accession>A0A1H2S765</accession>
<dbReference type="GO" id="GO:0005829">
    <property type="term" value="C:cytosol"/>
    <property type="evidence" value="ECO:0007669"/>
    <property type="project" value="TreeGrafter"/>
</dbReference>
<evidence type="ECO:0000259" key="6">
    <source>
        <dbReference type="SMART" id="SM00732"/>
    </source>
</evidence>
<sequence length="141" mass="15667">MKRALGIDVGKKRIGIAISDALGWTAQGVETIHLKTTEPDEAFPRILELVKENEIEQLVVGLPKNMDGTIGGRGKECQAFAENLEEFSSLPVAMYDERLTTKAAERTLLQADVSRKKRKKVVDKMAAVMILQSYLDHQSNL</sequence>
<keyword evidence="3 5" id="KW-0540">Nuclease</keyword>
<evidence type="ECO:0000313" key="7">
    <source>
        <dbReference type="EMBL" id="SDW26799.1"/>
    </source>
</evidence>
<dbReference type="CDD" id="cd16964">
    <property type="entry name" value="YqgF"/>
    <property type="match status" value="1"/>
</dbReference>
<dbReference type="OrthoDB" id="9796140at2"/>
<dbReference type="InterPro" id="IPR005227">
    <property type="entry name" value="YqgF"/>
</dbReference>
<dbReference type="Pfam" id="PF03652">
    <property type="entry name" value="RuvX"/>
    <property type="match status" value="1"/>
</dbReference>
<evidence type="ECO:0000256" key="5">
    <source>
        <dbReference type="HAMAP-Rule" id="MF_00651"/>
    </source>
</evidence>
<gene>
    <name evidence="7" type="ORF">SAMN05421781_1040</name>
</gene>
<evidence type="ECO:0000256" key="4">
    <source>
        <dbReference type="ARBA" id="ARBA00022801"/>
    </source>
</evidence>
<evidence type="ECO:0000256" key="1">
    <source>
        <dbReference type="ARBA" id="ARBA00022490"/>
    </source>
</evidence>
<dbReference type="EC" id="3.1.-.-" evidence="5"/>
<dbReference type="AlphaFoldDB" id="A0A1H2S765"/>
<dbReference type="PANTHER" id="PTHR33317">
    <property type="entry name" value="POLYNUCLEOTIDYL TRANSFERASE, RIBONUCLEASE H-LIKE SUPERFAMILY PROTEIN"/>
    <property type="match status" value="1"/>
</dbReference>
<name>A0A1H2S765_9BACI</name>
<dbReference type="InterPro" id="IPR012337">
    <property type="entry name" value="RNaseH-like_sf"/>
</dbReference>
<dbReference type="SMART" id="SM00732">
    <property type="entry name" value="YqgFc"/>
    <property type="match status" value="1"/>
</dbReference>
<feature type="domain" description="YqgF/RNase H-like" evidence="6">
    <location>
        <begin position="2"/>
        <end position="104"/>
    </location>
</feature>
<evidence type="ECO:0000313" key="8">
    <source>
        <dbReference type="Proteomes" id="UP000199488"/>
    </source>
</evidence>
<keyword evidence="1 5" id="KW-0963">Cytoplasm</keyword>
<dbReference type="Gene3D" id="3.30.420.140">
    <property type="entry name" value="YqgF/RNase H-like domain"/>
    <property type="match status" value="1"/>
</dbReference>
<comment type="function">
    <text evidence="5">Could be a nuclease involved in processing of the 5'-end of pre-16S rRNA.</text>
</comment>
<evidence type="ECO:0000256" key="3">
    <source>
        <dbReference type="ARBA" id="ARBA00022722"/>
    </source>
</evidence>
<dbReference type="SUPFAM" id="SSF53098">
    <property type="entry name" value="Ribonuclease H-like"/>
    <property type="match status" value="1"/>
</dbReference>
<protein>
    <recommendedName>
        <fullName evidence="5">Putative pre-16S rRNA nuclease</fullName>
        <ecNumber evidence="5">3.1.-.-</ecNumber>
    </recommendedName>
</protein>
<proteinExistence type="inferred from homology"/>
<reference evidence="7 8" key="1">
    <citation type="submission" date="2016-10" db="EMBL/GenBank/DDBJ databases">
        <authorList>
            <person name="de Groot N.N."/>
        </authorList>
    </citation>
    <scope>NUCLEOTIDE SEQUENCE [LARGE SCALE GENOMIC DNA]</scope>
    <source>
        <strain evidence="7 8">DSM 23126</strain>
    </source>
</reference>
<organism evidence="7 8">
    <name type="scientific">Marinococcus luteus</name>
    <dbReference type="NCBI Taxonomy" id="1122204"/>
    <lineage>
        <taxon>Bacteria</taxon>
        <taxon>Bacillati</taxon>
        <taxon>Bacillota</taxon>
        <taxon>Bacilli</taxon>
        <taxon>Bacillales</taxon>
        <taxon>Bacillaceae</taxon>
        <taxon>Marinococcus</taxon>
    </lineage>
</organism>
<dbReference type="InterPro" id="IPR037027">
    <property type="entry name" value="YqgF/RNaseH-like_dom_sf"/>
</dbReference>
<dbReference type="HAMAP" id="MF_00651">
    <property type="entry name" value="Nuclease_YqgF"/>
    <property type="match status" value="1"/>
</dbReference>
<comment type="similarity">
    <text evidence="5">Belongs to the YqgF HJR family.</text>
</comment>
<keyword evidence="2 5" id="KW-0690">Ribosome biogenesis</keyword>